<evidence type="ECO:0000259" key="11">
    <source>
        <dbReference type="PROSITE" id="PS50109"/>
    </source>
</evidence>
<evidence type="ECO:0000256" key="1">
    <source>
        <dbReference type="ARBA" id="ARBA00000085"/>
    </source>
</evidence>
<dbReference type="EC" id="2.7.13.3" evidence="3"/>
<evidence type="ECO:0000256" key="4">
    <source>
        <dbReference type="ARBA" id="ARBA00022475"/>
    </source>
</evidence>
<organism evidence="13">
    <name type="scientific">marine metagenome</name>
    <dbReference type="NCBI Taxonomy" id="408172"/>
    <lineage>
        <taxon>unclassified sequences</taxon>
        <taxon>metagenomes</taxon>
        <taxon>ecological metagenomes</taxon>
    </lineage>
</organism>
<dbReference type="PROSITE" id="PS50885">
    <property type="entry name" value="HAMP"/>
    <property type="match status" value="1"/>
</dbReference>
<keyword evidence="5" id="KW-0597">Phosphoprotein</keyword>
<dbReference type="PROSITE" id="PS50109">
    <property type="entry name" value="HIS_KIN"/>
    <property type="match status" value="1"/>
</dbReference>
<proteinExistence type="predicted"/>
<dbReference type="EMBL" id="UINC01015421">
    <property type="protein sequence ID" value="SVA64951.1"/>
    <property type="molecule type" value="Genomic_DNA"/>
</dbReference>
<keyword evidence="9" id="KW-0067">ATP-binding</keyword>
<keyword evidence="10" id="KW-1133">Transmembrane helix</keyword>
<feature type="domain" description="Histidine kinase" evidence="11">
    <location>
        <begin position="262"/>
        <end position="482"/>
    </location>
</feature>
<dbReference type="InterPro" id="IPR050980">
    <property type="entry name" value="2C_sensor_his_kinase"/>
</dbReference>
<dbReference type="AlphaFoldDB" id="A0A381XKG2"/>
<evidence type="ECO:0000256" key="9">
    <source>
        <dbReference type="ARBA" id="ARBA00022840"/>
    </source>
</evidence>
<dbReference type="Pfam" id="PF00672">
    <property type="entry name" value="HAMP"/>
    <property type="match status" value="1"/>
</dbReference>
<evidence type="ECO:0000256" key="3">
    <source>
        <dbReference type="ARBA" id="ARBA00012438"/>
    </source>
</evidence>
<dbReference type="SUPFAM" id="SSF47384">
    <property type="entry name" value="Homodimeric domain of signal transducing histidine kinase"/>
    <property type="match status" value="1"/>
</dbReference>
<dbReference type="InterPro" id="IPR003661">
    <property type="entry name" value="HisK_dim/P_dom"/>
</dbReference>
<feature type="domain" description="HAMP" evidence="12">
    <location>
        <begin position="199"/>
        <end position="254"/>
    </location>
</feature>
<keyword evidence="10" id="KW-0812">Transmembrane</keyword>
<dbReference type="InterPro" id="IPR005467">
    <property type="entry name" value="His_kinase_dom"/>
</dbReference>
<dbReference type="CDD" id="cd06225">
    <property type="entry name" value="HAMP"/>
    <property type="match status" value="1"/>
</dbReference>
<evidence type="ECO:0000313" key="13">
    <source>
        <dbReference type="EMBL" id="SVA64951.1"/>
    </source>
</evidence>
<sequence length="483" mass="55184">MAIEPNLVKKKTSKHAQIIDNTINHIERLNIKFEKDEISRFLLSTRFLFQSLDRVQFFDNDLNLLGDTNVLDLDPRSFSKKFKVTELEIGEIEAKSKLDKGSKKIQTQNEIFKIENIILKYKTSRNFGNPFTVNSKINNNYIVSTIKNVNIKDKNLGYLVISELSNEIIIAVEERKNFILRTVLAVALVIFVFSIFLNKYFLRPIKSLVDYTKSIKDKDIKTDTIEKFFKRKDEVGLLSNSLNSMTQDLYKRINIAETFSTDLTHEIRNPLASLKGASELLDTTNEPEKRSKLLKIISHDIIRIERLITDYSQMLKDEAALSREKMKKIDVTSIARSVIDDFNNDLLNSKKNIKIRFDTISDNKTKPNILGVEGRVEQVLANLLDNSISFSPPNSEIKVLVKSEDRIVNLAVEDQGSGFNEKDIGKIFNRFYSNRPEKFGEHTGLGLNIVKNIIELHGGTINALNNTKGTGAKININFPEYSV</sequence>
<dbReference type="GO" id="GO:0005524">
    <property type="term" value="F:ATP binding"/>
    <property type="evidence" value="ECO:0007669"/>
    <property type="project" value="UniProtKB-KW"/>
</dbReference>
<gene>
    <name evidence="13" type="ORF">METZ01_LOCUS117805</name>
</gene>
<dbReference type="Pfam" id="PF02518">
    <property type="entry name" value="HATPase_c"/>
    <property type="match status" value="1"/>
</dbReference>
<keyword evidence="8" id="KW-0418">Kinase</keyword>
<dbReference type="InterPro" id="IPR004358">
    <property type="entry name" value="Sig_transdc_His_kin-like_C"/>
</dbReference>
<dbReference type="SUPFAM" id="SSF158472">
    <property type="entry name" value="HAMP domain-like"/>
    <property type="match status" value="1"/>
</dbReference>
<dbReference type="Gene3D" id="1.10.287.130">
    <property type="match status" value="1"/>
</dbReference>
<dbReference type="InterPro" id="IPR036097">
    <property type="entry name" value="HisK_dim/P_sf"/>
</dbReference>
<keyword evidence="6" id="KW-0808">Transferase</keyword>
<dbReference type="CDD" id="cd00075">
    <property type="entry name" value="HATPase"/>
    <property type="match status" value="1"/>
</dbReference>
<dbReference type="SMART" id="SM00387">
    <property type="entry name" value="HATPase_c"/>
    <property type="match status" value="1"/>
</dbReference>
<evidence type="ECO:0000256" key="7">
    <source>
        <dbReference type="ARBA" id="ARBA00022741"/>
    </source>
</evidence>
<dbReference type="InterPro" id="IPR003660">
    <property type="entry name" value="HAMP_dom"/>
</dbReference>
<dbReference type="CDD" id="cd00082">
    <property type="entry name" value="HisKA"/>
    <property type="match status" value="1"/>
</dbReference>
<keyword evidence="7" id="KW-0547">Nucleotide-binding</keyword>
<dbReference type="Gene3D" id="6.10.340.10">
    <property type="match status" value="1"/>
</dbReference>
<dbReference type="Gene3D" id="3.30.565.10">
    <property type="entry name" value="Histidine kinase-like ATPase, C-terminal domain"/>
    <property type="match status" value="1"/>
</dbReference>
<evidence type="ECO:0000256" key="10">
    <source>
        <dbReference type="SAM" id="Phobius"/>
    </source>
</evidence>
<comment type="subcellular location">
    <subcellularLocation>
        <location evidence="2">Cell membrane</location>
        <topology evidence="2">Multi-pass membrane protein</topology>
    </subcellularLocation>
</comment>
<protein>
    <recommendedName>
        <fullName evidence="3">histidine kinase</fullName>
        <ecNumber evidence="3">2.7.13.3</ecNumber>
    </recommendedName>
</protein>
<evidence type="ECO:0000256" key="6">
    <source>
        <dbReference type="ARBA" id="ARBA00022679"/>
    </source>
</evidence>
<dbReference type="SMART" id="SM00388">
    <property type="entry name" value="HisKA"/>
    <property type="match status" value="1"/>
</dbReference>
<evidence type="ECO:0000259" key="12">
    <source>
        <dbReference type="PROSITE" id="PS50885"/>
    </source>
</evidence>
<dbReference type="PANTHER" id="PTHR44936:SF10">
    <property type="entry name" value="SENSOR PROTEIN RSTB"/>
    <property type="match status" value="1"/>
</dbReference>
<comment type="catalytic activity">
    <reaction evidence="1">
        <text>ATP + protein L-histidine = ADP + protein N-phospho-L-histidine.</text>
        <dbReference type="EC" id="2.7.13.3"/>
    </reaction>
</comment>
<dbReference type="Pfam" id="PF00512">
    <property type="entry name" value="HisKA"/>
    <property type="match status" value="1"/>
</dbReference>
<evidence type="ECO:0000256" key="2">
    <source>
        <dbReference type="ARBA" id="ARBA00004651"/>
    </source>
</evidence>
<accession>A0A381XKG2</accession>
<dbReference type="SUPFAM" id="SSF55874">
    <property type="entry name" value="ATPase domain of HSP90 chaperone/DNA topoisomerase II/histidine kinase"/>
    <property type="match status" value="1"/>
</dbReference>
<dbReference type="GO" id="GO:0000155">
    <property type="term" value="F:phosphorelay sensor kinase activity"/>
    <property type="evidence" value="ECO:0007669"/>
    <property type="project" value="InterPro"/>
</dbReference>
<dbReference type="PRINTS" id="PR00344">
    <property type="entry name" value="BCTRLSENSOR"/>
</dbReference>
<evidence type="ECO:0000256" key="5">
    <source>
        <dbReference type="ARBA" id="ARBA00022553"/>
    </source>
</evidence>
<dbReference type="InterPro" id="IPR036890">
    <property type="entry name" value="HATPase_C_sf"/>
</dbReference>
<dbReference type="InterPro" id="IPR003594">
    <property type="entry name" value="HATPase_dom"/>
</dbReference>
<name>A0A381XKG2_9ZZZZ</name>
<feature type="transmembrane region" description="Helical" evidence="10">
    <location>
        <begin position="178"/>
        <end position="197"/>
    </location>
</feature>
<evidence type="ECO:0000256" key="8">
    <source>
        <dbReference type="ARBA" id="ARBA00022777"/>
    </source>
</evidence>
<reference evidence="13" key="1">
    <citation type="submission" date="2018-05" db="EMBL/GenBank/DDBJ databases">
        <authorList>
            <person name="Lanie J.A."/>
            <person name="Ng W.-L."/>
            <person name="Kazmierczak K.M."/>
            <person name="Andrzejewski T.M."/>
            <person name="Davidsen T.M."/>
            <person name="Wayne K.J."/>
            <person name="Tettelin H."/>
            <person name="Glass J.I."/>
            <person name="Rusch D."/>
            <person name="Podicherti R."/>
            <person name="Tsui H.-C.T."/>
            <person name="Winkler M.E."/>
        </authorList>
    </citation>
    <scope>NUCLEOTIDE SEQUENCE</scope>
</reference>
<dbReference type="SMART" id="SM00304">
    <property type="entry name" value="HAMP"/>
    <property type="match status" value="1"/>
</dbReference>
<dbReference type="PANTHER" id="PTHR44936">
    <property type="entry name" value="SENSOR PROTEIN CREC"/>
    <property type="match status" value="1"/>
</dbReference>
<dbReference type="GO" id="GO:0005886">
    <property type="term" value="C:plasma membrane"/>
    <property type="evidence" value="ECO:0007669"/>
    <property type="project" value="UniProtKB-SubCell"/>
</dbReference>
<keyword evidence="10" id="KW-0472">Membrane</keyword>
<keyword evidence="4" id="KW-1003">Cell membrane</keyword>